<dbReference type="Proteomes" id="UP001153365">
    <property type="component" value="Unassembled WGS sequence"/>
</dbReference>
<comment type="caution">
    <text evidence="2">The sequence shown here is derived from an EMBL/GenBank/DDBJ whole genome shotgun (WGS) entry which is preliminary data.</text>
</comment>
<keyword evidence="3" id="KW-1185">Reference proteome</keyword>
<dbReference type="AlphaFoldDB" id="A0AAV0AX28"/>
<sequence length="95" mass="10880">MSYATPMLYCALFVNGYVRRRYFPWWSKYRWVLATSLSASIAVFGVLWFFAILYKHFQPKWWGNSVSNEGCDGQGCARLTVPDQGFGPAPGEFHA</sequence>
<keyword evidence="1" id="KW-0812">Transmembrane</keyword>
<name>A0AAV0AX28_PHAPC</name>
<protein>
    <submittedName>
        <fullName evidence="2">Uncharacterized protein</fullName>
    </submittedName>
</protein>
<keyword evidence="1" id="KW-0472">Membrane</keyword>
<dbReference type="InterPro" id="IPR004648">
    <property type="entry name" value="Oligpept_transpt"/>
</dbReference>
<proteinExistence type="predicted"/>
<gene>
    <name evidence="2" type="ORF">PPACK8108_LOCUS8209</name>
</gene>
<organism evidence="2 3">
    <name type="scientific">Phakopsora pachyrhizi</name>
    <name type="common">Asian soybean rust disease fungus</name>
    <dbReference type="NCBI Taxonomy" id="170000"/>
    <lineage>
        <taxon>Eukaryota</taxon>
        <taxon>Fungi</taxon>
        <taxon>Dikarya</taxon>
        <taxon>Basidiomycota</taxon>
        <taxon>Pucciniomycotina</taxon>
        <taxon>Pucciniomycetes</taxon>
        <taxon>Pucciniales</taxon>
        <taxon>Phakopsoraceae</taxon>
        <taxon>Phakopsora</taxon>
    </lineage>
</organism>
<accession>A0AAV0AX28</accession>
<dbReference type="EMBL" id="CALTRL010001666">
    <property type="protein sequence ID" value="CAH7673321.1"/>
    <property type="molecule type" value="Genomic_DNA"/>
</dbReference>
<evidence type="ECO:0000313" key="3">
    <source>
        <dbReference type="Proteomes" id="UP001153365"/>
    </source>
</evidence>
<dbReference type="GO" id="GO:0055085">
    <property type="term" value="P:transmembrane transport"/>
    <property type="evidence" value="ECO:0007669"/>
    <property type="project" value="InterPro"/>
</dbReference>
<keyword evidence="1" id="KW-1133">Transmembrane helix</keyword>
<dbReference type="PANTHER" id="PTHR22601">
    <property type="entry name" value="ISP4 LIKE PROTEIN"/>
    <property type="match status" value="1"/>
</dbReference>
<reference evidence="2" key="1">
    <citation type="submission" date="2022-06" db="EMBL/GenBank/DDBJ databases">
        <authorList>
            <consortium name="SYNGENTA / RWTH Aachen University"/>
        </authorList>
    </citation>
    <scope>NUCLEOTIDE SEQUENCE</scope>
</reference>
<evidence type="ECO:0000313" key="2">
    <source>
        <dbReference type="EMBL" id="CAH7673321.1"/>
    </source>
</evidence>
<evidence type="ECO:0000256" key="1">
    <source>
        <dbReference type="SAM" id="Phobius"/>
    </source>
</evidence>
<feature type="transmembrane region" description="Helical" evidence="1">
    <location>
        <begin position="31"/>
        <end position="54"/>
    </location>
</feature>